<organism evidence="7 8">
    <name type="scientific">Chitinophaga niabensis</name>
    <dbReference type="NCBI Taxonomy" id="536979"/>
    <lineage>
        <taxon>Bacteria</taxon>
        <taxon>Pseudomonadati</taxon>
        <taxon>Bacteroidota</taxon>
        <taxon>Chitinophagia</taxon>
        <taxon>Chitinophagales</taxon>
        <taxon>Chitinophagaceae</taxon>
        <taxon>Chitinophaga</taxon>
    </lineage>
</organism>
<dbReference type="Gene3D" id="1.10.1740.10">
    <property type="match status" value="1"/>
</dbReference>
<dbReference type="Pfam" id="PF04542">
    <property type="entry name" value="Sigma70_r2"/>
    <property type="match status" value="1"/>
</dbReference>
<evidence type="ECO:0000256" key="4">
    <source>
        <dbReference type="ARBA" id="ARBA00023163"/>
    </source>
</evidence>
<dbReference type="GO" id="GO:0003677">
    <property type="term" value="F:DNA binding"/>
    <property type="evidence" value="ECO:0007669"/>
    <property type="project" value="InterPro"/>
</dbReference>
<dbReference type="PANTHER" id="PTHR43133:SF46">
    <property type="entry name" value="RNA POLYMERASE SIGMA-70 FACTOR ECF SUBFAMILY"/>
    <property type="match status" value="1"/>
</dbReference>
<evidence type="ECO:0000259" key="6">
    <source>
        <dbReference type="Pfam" id="PF08281"/>
    </source>
</evidence>
<dbReference type="NCBIfam" id="TIGR02937">
    <property type="entry name" value="sigma70-ECF"/>
    <property type="match status" value="1"/>
</dbReference>
<dbReference type="AlphaFoldDB" id="A0A1N6K3A1"/>
<dbReference type="InterPro" id="IPR007627">
    <property type="entry name" value="RNA_pol_sigma70_r2"/>
</dbReference>
<accession>A0A1N6K3A1</accession>
<dbReference type="STRING" id="536979.SAMN04488055_4999"/>
<dbReference type="InterPro" id="IPR014284">
    <property type="entry name" value="RNA_pol_sigma-70_dom"/>
</dbReference>
<dbReference type="InterPro" id="IPR013324">
    <property type="entry name" value="RNA_pol_sigma_r3/r4-like"/>
</dbReference>
<evidence type="ECO:0000256" key="3">
    <source>
        <dbReference type="ARBA" id="ARBA00023082"/>
    </source>
</evidence>
<protein>
    <submittedName>
        <fullName evidence="7">RNA polymerase sigma-70 factor, ECF subfamily</fullName>
    </submittedName>
</protein>
<gene>
    <name evidence="7" type="ORF">SAMN04488055_4999</name>
</gene>
<evidence type="ECO:0000256" key="2">
    <source>
        <dbReference type="ARBA" id="ARBA00023015"/>
    </source>
</evidence>
<dbReference type="GO" id="GO:0006352">
    <property type="term" value="P:DNA-templated transcription initiation"/>
    <property type="evidence" value="ECO:0007669"/>
    <property type="project" value="InterPro"/>
</dbReference>
<dbReference type="Proteomes" id="UP000185003">
    <property type="component" value="Unassembled WGS sequence"/>
</dbReference>
<comment type="similarity">
    <text evidence="1">Belongs to the sigma-70 factor family. ECF subfamily.</text>
</comment>
<dbReference type="Gene3D" id="1.10.10.10">
    <property type="entry name" value="Winged helix-like DNA-binding domain superfamily/Winged helix DNA-binding domain"/>
    <property type="match status" value="1"/>
</dbReference>
<feature type="domain" description="RNA polymerase sigma factor 70 region 4 type 2" evidence="6">
    <location>
        <begin position="123"/>
        <end position="172"/>
    </location>
</feature>
<dbReference type="SUPFAM" id="SSF88659">
    <property type="entry name" value="Sigma3 and sigma4 domains of RNA polymerase sigma factors"/>
    <property type="match status" value="1"/>
</dbReference>
<dbReference type="InterPro" id="IPR014327">
    <property type="entry name" value="RNA_pol_sigma70_bacteroid"/>
</dbReference>
<keyword evidence="2" id="KW-0805">Transcription regulation</keyword>
<dbReference type="SUPFAM" id="SSF88946">
    <property type="entry name" value="Sigma2 domain of RNA polymerase sigma factors"/>
    <property type="match status" value="1"/>
</dbReference>
<dbReference type="InterPro" id="IPR036388">
    <property type="entry name" value="WH-like_DNA-bd_sf"/>
</dbReference>
<evidence type="ECO:0000256" key="1">
    <source>
        <dbReference type="ARBA" id="ARBA00010641"/>
    </source>
</evidence>
<sequence>MHEQTDIEREWLIKLSRGDGSVFRELFDHYHPFVYSFALRMTESDPIAKDVVQDVFVKIWVNRESLHAIENLPAYLNRMTRNLVLNGMKRRAHEESLIRDLFPAGNERNSTEDATLAKELEALLHRAIDHLPGQQQKVYRLGRMKGLKHEDIAEQLQISRETVKKHMMAAVRSVKDYLQEHGGPIGLLAICLLKLYR</sequence>
<dbReference type="InterPro" id="IPR013325">
    <property type="entry name" value="RNA_pol_sigma_r2"/>
</dbReference>
<evidence type="ECO:0000259" key="5">
    <source>
        <dbReference type="Pfam" id="PF04542"/>
    </source>
</evidence>
<dbReference type="InterPro" id="IPR013249">
    <property type="entry name" value="RNA_pol_sigma70_r4_t2"/>
</dbReference>
<proteinExistence type="inferred from homology"/>
<dbReference type="NCBIfam" id="TIGR02985">
    <property type="entry name" value="Sig70_bacteroi1"/>
    <property type="match status" value="1"/>
</dbReference>
<dbReference type="GO" id="GO:0016987">
    <property type="term" value="F:sigma factor activity"/>
    <property type="evidence" value="ECO:0007669"/>
    <property type="project" value="UniProtKB-KW"/>
</dbReference>
<name>A0A1N6K3A1_9BACT</name>
<dbReference type="InterPro" id="IPR039425">
    <property type="entry name" value="RNA_pol_sigma-70-like"/>
</dbReference>
<evidence type="ECO:0000313" key="7">
    <source>
        <dbReference type="EMBL" id="SIO51074.1"/>
    </source>
</evidence>
<dbReference type="Pfam" id="PF08281">
    <property type="entry name" value="Sigma70_r4_2"/>
    <property type="match status" value="1"/>
</dbReference>
<dbReference type="OrthoDB" id="1342792at2"/>
<reference evidence="7 8" key="1">
    <citation type="submission" date="2016-11" db="EMBL/GenBank/DDBJ databases">
        <authorList>
            <person name="Jaros S."/>
            <person name="Januszkiewicz K."/>
            <person name="Wedrychowicz H."/>
        </authorList>
    </citation>
    <scope>NUCLEOTIDE SEQUENCE [LARGE SCALE GENOMIC DNA]</scope>
    <source>
        <strain evidence="7 8">DSM 24787</strain>
    </source>
</reference>
<evidence type="ECO:0000313" key="8">
    <source>
        <dbReference type="Proteomes" id="UP000185003"/>
    </source>
</evidence>
<keyword evidence="3" id="KW-0731">Sigma factor</keyword>
<dbReference type="RefSeq" id="WP_074242269.1">
    <property type="nucleotide sequence ID" value="NZ_FSRA01000002.1"/>
</dbReference>
<dbReference type="EMBL" id="FSRA01000002">
    <property type="protein sequence ID" value="SIO51074.1"/>
    <property type="molecule type" value="Genomic_DNA"/>
</dbReference>
<keyword evidence="4" id="KW-0804">Transcription</keyword>
<dbReference type="PANTHER" id="PTHR43133">
    <property type="entry name" value="RNA POLYMERASE ECF-TYPE SIGMA FACTO"/>
    <property type="match status" value="1"/>
</dbReference>
<keyword evidence="8" id="KW-1185">Reference proteome</keyword>
<feature type="domain" description="RNA polymerase sigma-70 region 2" evidence="5">
    <location>
        <begin position="26"/>
        <end position="92"/>
    </location>
</feature>